<keyword evidence="2" id="KW-1185">Reference proteome</keyword>
<proteinExistence type="predicted"/>
<reference evidence="2" key="2">
    <citation type="submission" date="2015-01" db="EMBL/GenBank/DDBJ databases">
        <title>Evolutionary Origins and Diversification of the Mycorrhizal Mutualists.</title>
        <authorList>
            <consortium name="DOE Joint Genome Institute"/>
            <consortium name="Mycorrhizal Genomics Consortium"/>
            <person name="Kohler A."/>
            <person name="Kuo A."/>
            <person name="Nagy L.G."/>
            <person name="Floudas D."/>
            <person name="Copeland A."/>
            <person name="Barry K.W."/>
            <person name="Cichocki N."/>
            <person name="Veneault-Fourrey C."/>
            <person name="LaButti K."/>
            <person name="Lindquist E.A."/>
            <person name="Lipzen A."/>
            <person name="Lundell T."/>
            <person name="Morin E."/>
            <person name="Murat C."/>
            <person name="Riley R."/>
            <person name="Ohm R."/>
            <person name="Sun H."/>
            <person name="Tunlid A."/>
            <person name="Henrissat B."/>
            <person name="Grigoriev I.V."/>
            <person name="Hibbett D.S."/>
            <person name="Martin F."/>
        </authorList>
    </citation>
    <scope>NUCLEOTIDE SEQUENCE [LARGE SCALE GENOMIC DNA]</scope>
    <source>
        <strain evidence="2">ATCC 200175</strain>
    </source>
</reference>
<evidence type="ECO:0000313" key="1">
    <source>
        <dbReference type="EMBL" id="KIJ12305.1"/>
    </source>
</evidence>
<organism evidence="1 2">
    <name type="scientific">Paxillus involutus ATCC 200175</name>
    <dbReference type="NCBI Taxonomy" id="664439"/>
    <lineage>
        <taxon>Eukaryota</taxon>
        <taxon>Fungi</taxon>
        <taxon>Dikarya</taxon>
        <taxon>Basidiomycota</taxon>
        <taxon>Agaricomycotina</taxon>
        <taxon>Agaricomycetes</taxon>
        <taxon>Agaricomycetidae</taxon>
        <taxon>Boletales</taxon>
        <taxon>Paxilineae</taxon>
        <taxon>Paxillaceae</taxon>
        <taxon>Paxillus</taxon>
    </lineage>
</organism>
<dbReference type="AlphaFoldDB" id="A0A0C9T9K2"/>
<sequence>MDPDQLGALPGTQSHQNIHLVILAADKEEGYSSMHIVSPSTIRMKMSSCISS</sequence>
<accession>A0A0C9T9K2</accession>
<gene>
    <name evidence="1" type="ORF">PAXINDRAFT_14920</name>
</gene>
<name>A0A0C9T9K2_PAXIN</name>
<dbReference type="HOGENOM" id="CLU_3087858_0_0_1"/>
<dbReference type="EMBL" id="KN819366">
    <property type="protein sequence ID" value="KIJ12305.1"/>
    <property type="molecule type" value="Genomic_DNA"/>
</dbReference>
<protein>
    <submittedName>
        <fullName evidence="1">Uncharacterized protein</fullName>
    </submittedName>
</protein>
<evidence type="ECO:0000313" key="2">
    <source>
        <dbReference type="Proteomes" id="UP000053647"/>
    </source>
</evidence>
<dbReference type="Proteomes" id="UP000053647">
    <property type="component" value="Unassembled WGS sequence"/>
</dbReference>
<reference evidence="1 2" key="1">
    <citation type="submission" date="2014-06" db="EMBL/GenBank/DDBJ databases">
        <authorList>
            <consortium name="DOE Joint Genome Institute"/>
            <person name="Kuo A."/>
            <person name="Kohler A."/>
            <person name="Nagy L.G."/>
            <person name="Floudas D."/>
            <person name="Copeland A."/>
            <person name="Barry K.W."/>
            <person name="Cichocki N."/>
            <person name="Veneault-Fourrey C."/>
            <person name="LaButti K."/>
            <person name="Lindquist E.A."/>
            <person name="Lipzen A."/>
            <person name="Lundell T."/>
            <person name="Morin E."/>
            <person name="Murat C."/>
            <person name="Sun H."/>
            <person name="Tunlid A."/>
            <person name="Henrissat B."/>
            <person name="Grigoriev I.V."/>
            <person name="Hibbett D.S."/>
            <person name="Martin F."/>
            <person name="Nordberg H.P."/>
            <person name="Cantor M.N."/>
            <person name="Hua S.X."/>
        </authorList>
    </citation>
    <scope>NUCLEOTIDE SEQUENCE [LARGE SCALE GENOMIC DNA]</scope>
    <source>
        <strain evidence="1 2">ATCC 200175</strain>
    </source>
</reference>